<dbReference type="GO" id="GO:0003723">
    <property type="term" value="F:RNA binding"/>
    <property type="evidence" value="ECO:0007669"/>
    <property type="project" value="TreeGrafter"/>
</dbReference>
<evidence type="ECO:0000256" key="7">
    <source>
        <dbReference type="SAM" id="MobiDB-lite"/>
    </source>
</evidence>
<dbReference type="SUPFAM" id="SSF54211">
    <property type="entry name" value="Ribosomal protein S5 domain 2-like"/>
    <property type="match status" value="1"/>
</dbReference>
<comment type="similarity">
    <text evidence="1 6">Belongs to the universal ribosomal protein uS9 family.</text>
</comment>
<dbReference type="GO" id="GO:0005763">
    <property type="term" value="C:mitochondrial small ribosomal subunit"/>
    <property type="evidence" value="ECO:0007669"/>
    <property type="project" value="TreeGrafter"/>
</dbReference>
<dbReference type="InterPro" id="IPR023035">
    <property type="entry name" value="Ribosomal_uS9_bac/plastid"/>
</dbReference>
<evidence type="ECO:0000256" key="3">
    <source>
        <dbReference type="ARBA" id="ARBA00023274"/>
    </source>
</evidence>
<keyword evidence="9" id="KW-1185">Reference proteome</keyword>
<evidence type="ECO:0000313" key="8">
    <source>
        <dbReference type="EMBL" id="KAK2602612.1"/>
    </source>
</evidence>
<evidence type="ECO:0000256" key="6">
    <source>
        <dbReference type="RuleBase" id="RU003815"/>
    </source>
</evidence>
<proteinExistence type="inferred from homology"/>
<feature type="region of interest" description="Disordered" evidence="7">
    <location>
        <begin position="310"/>
        <end position="332"/>
    </location>
</feature>
<accession>A0AAD9S9I6</accession>
<comment type="caution">
    <text evidence="8">The sequence shown here is derived from an EMBL/GenBank/DDBJ whole genome shotgun (WGS) entry which is preliminary data.</text>
</comment>
<dbReference type="Proteomes" id="UP001265746">
    <property type="component" value="Unassembled WGS sequence"/>
</dbReference>
<dbReference type="InterPro" id="IPR020574">
    <property type="entry name" value="Ribosomal_uS9_CS"/>
</dbReference>
<feature type="compositionally biased region" description="Low complexity" evidence="7">
    <location>
        <begin position="44"/>
        <end position="56"/>
    </location>
</feature>
<dbReference type="InterPro" id="IPR014721">
    <property type="entry name" value="Ribsml_uS5_D2-typ_fold_subgr"/>
</dbReference>
<dbReference type="EMBL" id="JAUJFL010000005">
    <property type="protein sequence ID" value="KAK2602612.1"/>
    <property type="molecule type" value="Genomic_DNA"/>
</dbReference>
<keyword evidence="2 6" id="KW-0689">Ribosomal protein</keyword>
<sequence>MASLRPTFALRGRCQSSAPQWQQLRQMLQGLQLSPKARSARQLSTTTSGADDATSADDFAAMSMGRVRAALQGMDKRNDTHGSSELQLPPHARALPISPSYFSRQSDFNDSYLTLQKLMRKYAHLPTVPADQVEKAAFKTLKDYRLSAGEDIKASEYAKAMTLVKRLHKIHPSLSPESVKDAVGKFKRNINPHTNIAKPIEIDKFGRALGVGRRKTSTARAWVVEGTGEVLINGKSLADAFGRVHDRESAMWPLKASQRVDKYNVWALVDGGGTTGQAEALTLAVAKALLAHEPALKPVLRRAGVVTRDRRTVERKKHGHLKARKKPAWVKR</sequence>
<evidence type="ECO:0000256" key="4">
    <source>
        <dbReference type="ARBA" id="ARBA00039318"/>
    </source>
</evidence>
<dbReference type="Pfam" id="PF00380">
    <property type="entry name" value="Ribosomal_S9"/>
    <property type="match status" value="1"/>
</dbReference>
<dbReference type="PANTHER" id="PTHR21569">
    <property type="entry name" value="RIBOSOMAL PROTEIN S9"/>
    <property type="match status" value="1"/>
</dbReference>
<dbReference type="GO" id="GO:0003735">
    <property type="term" value="F:structural constituent of ribosome"/>
    <property type="evidence" value="ECO:0007669"/>
    <property type="project" value="InterPro"/>
</dbReference>
<dbReference type="GO" id="GO:0006412">
    <property type="term" value="P:translation"/>
    <property type="evidence" value="ECO:0007669"/>
    <property type="project" value="InterPro"/>
</dbReference>
<evidence type="ECO:0000256" key="2">
    <source>
        <dbReference type="ARBA" id="ARBA00022980"/>
    </source>
</evidence>
<dbReference type="PANTHER" id="PTHR21569:SF1">
    <property type="entry name" value="SMALL RIBOSOMAL SUBUNIT PROTEIN US9M"/>
    <property type="match status" value="1"/>
</dbReference>
<evidence type="ECO:0000313" key="9">
    <source>
        <dbReference type="Proteomes" id="UP001265746"/>
    </source>
</evidence>
<feature type="compositionally biased region" description="Basic residues" evidence="7">
    <location>
        <begin position="313"/>
        <end position="332"/>
    </location>
</feature>
<dbReference type="FunFam" id="3.30.230.10:FF:000001">
    <property type="entry name" value="30S ribosomal protein S9"/>
    <property type="match status" value="1"/>
</dbReference>
<dbReference type="AlphaFoldDB" id="A0AAD9S9I6"/>
<evidence type="ECO:0000256" key="1">
    <source>
        <dbReference type="ARBA" id="ARBA00005251"/>
    </source>
</evidence>
<keyword evidence="3 6" id="KW-0687">Ribonucleoprotein</keyword>
<gene>
    <name evidence="8" type="ORF">N8I77_009130</name>
</gene>
<protein>
    <recommendedName>
        <fullName evidence="4">Small ribosomal subunit protein uS9m</fullName>
    </recommendedName>
    <alternativeName>
        <fullName evidence="5">37S ribosomal protein S9, mitochondrial</fullName>
    </alternativeName>
</protein>
<dbReference type="Gene3D" id="3.30.230.10">
    <property type="match status" value="1"/>
</dbReference>
<dbReference type="NCBIfam" id="NF001099">
    <property type="entry name" value="PRK00132.1"/>
    <property type="match status" value="1"/>
</dbReference>
<evidence type="ECO:0000256" key="5">
    <source>
        <dbReference type="ARBA" id="ARBA00042623"/>
    </source>
</evidence>
<organism evidence="8 9">
    <name type="scientific">Phomopsis amygdali</name>
    <name type="common">Fusicoccum amygdali</name>
    <dbReference type="NCBI Taxonomy" id="1214568"/>
    <lineage>
        <taxon>Eukaryota</taxon>
        <taxon>Fungi</taxon>
        <taxon>Dikarya</taxon>
        <taxon>Ascomycota</taxon>
        <taxon>Pezizomycotina</taxon>
        <taxon>Sordariomycetes</taxon>
        <taxon>Sordariomycetidae</taxon>
        <taxon>Diaporthales</taxon>
        <taxon>Diaporthaceae</taxon>
        <taxon>Diaporthe</taxon>
    </lineage>
</organism>
<dbReference type="PROSITE" id="PS00360">
    <property type="entry name" value="RIBOSOMAL_S9"/>
    <property type="match status" value="1"/>
</dbReference>
<name>A0AAD9S9I6_PHOAM</name>
<feature type="region of interest" description="Disordered" evidence="7">
    <location>
        <begin position="33"/>
        <end position="56"/>
    </location>
</feature>
<dbReference type="InterPro" id="IPR020568">
    <property type="entry name" value="Ribosomal_Su5_D2-typ_SF"/>
</dbReference>
<dbReference type="InterPro" id="IPR000754">
    <property type="entry name" value="Ribosomal_uS9"/>
</dbReference>
<reference evidence="8" key="1">
    <citation type="submission" date="2023-06" db="EMBL/GenBank/DDBJ databases">
        <authorList>
            <person name="Noh H."/>
        </authorList>
    </citation>
    <scope>NUCLEOTIDE SEQUENCE</scope>
    <source>
        <strain evidence="8">DUCC20226</strain>
    </source>
</reference>